<sequence>MVASFFSHHYACPIGDASTLPGRLRRFLTRATRERMSAETFTAAMRKELEQRPSPAPPPTTAPRQEEPELEGGHAWSVEELIEAHDAAATAAARRKLRYMLTASALANFADGAHWSFAVGAMCRRARAYGFDAGKPADVADALVRMGFSVHPYGKPTRNGKARLLDESALSDTSKHFLIVQGVAHAGLPRCLRGGWVFQLGARFTGTASAREGAYEGHYAVTAKPREATVGVYTVAPPRAAEAAEQAEDSRTLAAPTVGRQAAEAGAPRGTHAKDPFLADAGRAEEDGLSTTPPDTAPGELLHEQHAALYGETALPLKNGDGRRAGGRACPRGWYIYPDRPPHVSAVAWAAVSPEVRAGHIRWLRELRSMPSDLLDCDLAKAVIHLIVRAARARNWQWPTISKALASVKGALLNLPLYTNQADGYDLSTSPEFRAAATATRRFERESETHPPAPLRVEEMQRAYKELCRTHPRAALFLKLAWHCAARAGDLGTLLKKDVHISALSESSPTASVSITIRYGKGARFRGPYAIGTRLQREDAALLLKLVRSRGPTQRLFADVTSLRDQLRAALRRVNPAAALPSIRKGAARYLAANGVSEADLMRITGHTRADTLKRYLGYGHQPTKEAVAAQESAAQVPLGLTS</sequence>
<dbReference type="Gene3D" id="1.10.443.10">
    <property type="entry name" value="Intergrase catalytic core"/>
    <property type="match status" value="1"/>
</dbReference>
<dbReference type="RefSeq" id="XP_067180801.1">
    <property type="nucleotide sequence ID" value="XM_067324956.1"/>
</dbReference>
<dbReference type="KEGG" id="lmat:92517468"/>
<organism evidence="4 5">
    <name type="scientific">Leishmania martiniquensis</name>
    <dbReference type="NCBI Taxonomy" id="1580590"/>
    <lineage>
        <taxon>Eukaryota</taxon>
        <taxon>Discoba</taxon>
        <taxon>Euglenozoa</taxon>
        <taxon>Kinetoplastea</taxon>
        <taxon>Metakinetoplastina</taxon>
        <taxon>Trypanosomatida</taxon>
        <taxon>Trypanosomatidae</taxon>
        <taxon>Leishmaniinae</taxon>
        <taxon>Leishmania</taxon>
    </lineage>
</organism>
<dbReference type="CDD" id="cd00397">
    <property type="entry name" value="DNA_BRE_C"/>
    <property type="match status" value="1"/>
</dbReference>
<protein>
    <recommendedName>
        <fullName evidence="3">Tyr recombinase domain-containing protein</fullName>
    </recommendedName>
</protein>
<comment type="caution">
    <text evidence="4">The sequence shown here is derived from an EMBL/GenBank/DDBJ whole genome shotgun (WGS) entry which is preliminary data.</text>
</comment>
<evidence type="ECO:0000313" key="4">
    <source>
        <dbReference type="EMBL" id="KAG5485505.1"/>
    </source>
</evidence>
<dbReference type="SUPFAM" id="SSF56349">
    <property type="entry name" value="DNA breaking-rejoining enzymes"/>
    <property type="match status" value="1"/>
</dbReference>
<keyword evidence="1" id="KW-0233">DNA recombination</keyword>
<dbReference type="InterPro" id="IPR013762">
    <property type="entry name" value="Integrase-like_cat_sf"/>
</dbReference>
<dbReference type="Proteomes" id="UP000673552">
    <property type="component" value="Unassembled WGS sequence"/>
</dbReference>
<dbReference type="PROSITE" id="PS51898">
    <property type="entry name" value="TYR_RECOMBINASE"/>
    <property type="match status" value="1"/>
</dbReference>
<dbReference type="GO" id="GO:0006310">
    <property type="term" value="P:DNA recombination"/>
    <property type="evidence" value="ECO:0007669"/>
    <property type="project" value="UniProtKB-KW"/>
</dbReference>
<evidence type="ECO:0000256" key="2">
    <source>
        <dbReference type="SAM" id="MobiDB-lite"/>
    </source>
</evidence>
<feature type="domain" description="Tyr recombinase" evidence="3">
    <location>
        <begin position="450"/>
        <end position="633"/>
    </location>
</feature>
<dbReference type="GO" id="GO:0015074">
    <property type="term" value="P:DNA integration"/>
    <property type="evidence" value="ECO:0007669"/>
    <property type="project" value="InterPro"/>
</dbReference>
<feature type="region of interest" description="Disordered" evidence="2">
    <location>
        <begin position="241"/>
        <end position="275"/>
    </location>
</feature>
<accession>A0A836HJZ7</accession>
<dbReference type="AlphaFoldDB" id="A0A836HJZ7"/>
<dbReference type="EMBL" id="JAFEUZ010000009">
    <property type="protein sequence ID" value="KAG5485505.1"/>
    <property type="molecule type" value="Genomic_DNA"/>
</dbReference>
<dbReference type="OrthoDB" id="278292at2759"/>
<dbReference type="GeneID" id="92517468"/>
<dbReference type="InterPro" id="IPR002104">
    <property type="entry name" value="Integrase_catalytic"/>
</dbReference>
<proteinExistence type="predicted"/>
<reference evidence="5" key="2">
    <citation type="journal article" date="2021" name="Sci. Data">
        <title>Chromosome-scale genome sequencing, assembly and annotation of six genomes from subfamily Leishmaniinae.</title>
        <authorList>
            <person name="Almutairi H."/>
            <person name="Urbaniak M.D."/>
            <person name="Bates M.D."/>
            <person name="Jariyapan N."/>
            <person name="Kwakye-Nuako G."/>
            <person name="Thomaz Soccol V."/>
            <person name="Al-Salem W.S."/>
            <person name="Dillon R.J."/>
            <person name="Bates P.A."/>
            <person name="Gatherer D."/>
        </authorList>
    </citation>
    <scope>NUCLEOTIDE SEQUENCE [LARGE SCALE GENOMIC DNA]</scope>
</reference>
<dbReference type="InterPro" id="IPR011010">
    <property type="entry name" value="DNA_brk_join_enz"/>
</dbReference>
<keyword evidence="5" id="KW-1185">Reference proteome</keyword>
<dbReference type="GO" id="GO:0003677">
    <property type="term" value="F:DNA binding"/>
    <property type="evidence" value="ECO:0007669"/>
    <property type="project" value="InterPro"/>
</dbReference>
<evidence type="ECO:0000259" key="3">
    <source>
        <dbReference type="PROSITE" id="PS51898"/>
    </source>
</evidence>
<evidence type="ECO:0000313" key="5">
    <source>
        <dbReference type="Proteomes" id="UP000673552"/>
    </source>
</evidence>
<reference evidence="5" key="1">
    <citation type="journal article" date="2021" name="Microbiol. Resour. Announc.">
        <title>LGAAP: Leishmaniinae Genome Assembly and Annotation Pipeline.</title>
        <authorList>
            <person name="Almutairi H."/>
            <person name="Urbaniak M.D."/>
            <person name="Bates M.D."/>
            <person name="Jariyapan N."/>
            <person name="Kwakye-Nuako G."/>
            <person name="Thomaz-Soccol V."/>
            <person name="Al-Salem W.S."/>
            <person name="Dillon R.J."/>
            <person name="Bates P.A."/>
            <person name="Gatherer D."/>
        </authorList>
    </citation>
    <scope>NUCLEOTIDE SEQUENCE [LARGE SCALE GENOMIC DNA]</scope>
</reference>
<name>A0A836HJZ7_9TRYP</name>
<gene>
    <name evidence="4" type="ORF">LSCM1_07591</name>
</gene>
<feature type="region of interest" description="Disordered" evidence="2">
    <location>
        <begin position="47"/>
        <end position="71"/>
    </location>
</feature>
<evidence type="ECO:0000256" key="1">
    <source>
        <dbReference type="ARBA" id="ARBA00023172"/>
    </source>
</evidence>